<dbReference type="Proteomes" id="UP001212152">
    <property type="component" value="Unassembled WGS sequence"/>
</dbReference>
<proteinExistence type="predicted"/>
<dbReference type="AlphaFoldDB" id="A0AAD5TIV9"/>
<organism evidence="2 3">
    <name type="scientific">Geranomyces variabilis</name>
    <dbReference type="NCBI Taxonomy" id="109894"/>
    <lineage>
        <taxon>Eukaryota</taxon>
        <taxon>Fungi</taxon>
        <taxon>Fungi incertae sedis</taxon>
        <taxon>Chytridiomycota</taxon>
        <taxon>Chytridiomycota incertae sedis</taxon>
        <taxon>Chytridiomycetes</taxon>
        <taxon>Spizellomycetales</taxon>
        <taxon>Powellomycetaceae</taxon>
        <taxon>Geranomyces</taxon>
    </lineage>
</organism>
<sequence length="517" mass="55869">MALFGRRPARTTLSGSLKSGRRRRNQRRAAVLILFALSILFLETRYRNRQEEEHEPLSTPLTPIPAPEGSSRPASGAQRQETLQNAVDHNAAASLASVYPKVIRRALDIPVTKFVLPAVCRAQQAGFQGVGGLQSWGELFTAFWIRNLPAAAATNESTAGLTHLLQISRRELTWDGGGDTFSVVVRGDTSDGKRVTLAPRRRWDFNDGTYVFGFTVLDTAKYQVNIALLHTRYGAFVAPDAGDQHTLTGEFHALGSDAQCPPPVIGVKIETSRMTEGQRRSAGMMVPRRGGGLMIVGNRGHAGTRGYLQTSSGPVRAGETASSCEVADILKGMLHDREDEKLLTTIRKDNVLVAYHPWDVTTPEQLEAHLATAVAGSGQTIVVFNTDLVHRLAPAAYVAAMKAALHARSAYPTIRFVFANGVATQKVVPFPPPIVSDGVGEEDHCSNGCGLDRYATAERVAQYARIGTHIVERDSPRAVQILDLFAMSEPRPASLGRSHPGVAIAEAANVVLNMACS</sequence>
<evidence type="ECO:0000256" key="1">
    <source>
        <dbReference type="SAM" id="MobiDB-lite"/>
    </source>
</evidence>
<evidence type="ECO:0000313" key="2">
    <source>
        <dbReference type="EMBL" id="KAJ3177755.1"/>
    </source>
</evidence>
<comment type="caution">
    <text evidence="2">The sequence shown here is derived from an EMBL/GenBank/DDBJ whole genome shotgun (WGS) entry which is preliminary data.</text>
</comment>
<protein>
    <submittedName>
        <fullName evidence="2">Uncharacterized protein</fullName>
    </submittedName>
</protein>
<accession>A0AAD5TIV9</accession>
<evidence type="ECO:0000313" key="3">
    <source>
        <dbReference type="Proteomes" id="UP001212152"/>
    </source>
</evidence>
<feature type="region of interest" description="Disordered" evidence="1">
    <location>
        <begin position="51"/>
        <end position="81"/>
    </location>
</feature>
<reference evidence="2" key="1">
    <citation type="submission" date="2020-05" db="EMBL/GenBank/DDBJ databases">
        <title>Phylogenomic resolution of chytrid fungi.</title>
        <authorList>
            <person name="Stajich J.E."/>
            <person name="Amses K."/>
            <person name="Simmons R."/>
            <person name="Seto K."/>
            <person name="Myers J."/>
            <person name="Bonds A."/>
            <person name="Quandt C.A."/>
            <person name="Barry K."/>
            <person name="Liu P."/>
            <person name="Grigoriev I."/>
            <person name="Longcore J.E."/>
            <person name="James T.Y."/>
        </authorList>
    </citation>
    <scope>NUCLEOTIDE SEQUENCE</scope>
    <source>
        <strain evidence="2">JEL0379</strain>
    </source>
</reference>
<dbReference type="EMBL" id="JADGJQ010000031">
    <property type="protein sequence ID" value="KAJ3177755.1"/>
    <property type="molecule type" value="Genomic_DNA"/>
</dbReference>
<name>A0AAD5TIV9_9FUNG</name>
<feature type="region of interest" description="Disordered" evidence="1">
    <location>
        <begin position="1"/>
        <end position="21"/>
    </location>
</feature>
<keyword evidence="3" id="KW-1185">Reference proteome</keyword>
<gene>
    <name evidence="2" type="ORF">HDU87_004277</name>
</gene>